<gene>
    <name evidence="1" type="ORF">JOC94_003208</name>
</gene>
<accession>A0ABS2R969</accession>
<comment type="caution">
    <text evidence="1">The sequence shown here is derived from an EMBL/GenBank/DDBJ whole genome shotgun (WGS) entry which is preliminary data.</text>
</comment>
<name>A0ABS2R969_9BACI</name>
<dbReference type="EMBL" id="JAFBFH010000023">
    <property type="protein sequence ID" value="MBM7716197.1"/>
    <property type="molecule type" value="Genomic_DNA"/>
</dbReference>
<organism evidence="1 2">
    <name type="scientific">Siminovitchia thermophila</name>
    <dbReference type="NCBI Taxonomy" id="1245522"/>
    <lineage>
        <taxon>Bacteria</taxon>
        <taxon>Bacillati</taxon>
        <taxon>Bacillota</taxon>
        <taxon>Bacilli</taxon>
        <taxon>Bacillales</taxon>
        <taxon>Bacillaceae</taxon>
        <taxon>Siminovitchia</taxon>
    </lineage>
</organism>
<keyword evidence="2" id="KW-1185">Reference proteome</keyword>
<dbReference type="Proteomes" id="UP000823485">
    <property type="component" value="Unassembled WGS sequence"/>
</dbReference>
<evidence type="ECO:0000313" key="1">
    <source>
        <dbReference type="EMBL" id="MBM7716197.1"/>
    </source>
</evidence>
<protein>
    <submittedName>
        <fullName evidence="1">Uncharacterized protein</fullName>
    </submittedName>
</protein>
<reference evidence="1 2" key="1">
    <citation type="submission" date="2021-01" db="EMBL/GenBank/DDBJ databases">
        <title>Genomic Encyclopedia of Type Strains, Phase IV (KMG-IV): sequencing the most valuable type-strain genomes for metagenomic binning, comparative biology and taxonomic classification.</title>
        <authorList>
            <person name="Goeker M."/>
        </authorList>
    </citation>
    <scope>NUCLEOTIDE SEQUENCE [LARGE SCALE GENOMIC DNA]</scope>
    <source>
        <strain evidence="1 2">DSM 105453</strain>
    </source>
</reference>
<proteinExistence type="predicted"/>
<evidence type="ECO:0000313" key="2">
    <source>
        <dbReference type="Proteomes" id="UP000823485"/>
    </source>
</evidence>
<sequence>MNYDRGMMELETIGRFLQKLGRARTTCSLRLSKGS</sequence>